<protein>
    <recommendedName>
        <fullName evidence="5">UVR domain-containing protein</fullName>
    </recommendedName>
</protein>
<proteinExistence type="predicted"/>
<keyword evidence="4" id="KW-1185">Reference proteome</keyword>
<evidence type="ECO:0000256" key="1">
    <source>
        <dbReference type="SAM" id="Coils"/>
    </source>
</evidence>
<feature type="compositionally biased region" description="Basic and acidic residues" evidence="2">
    <location>
        <begin position="166"/>
        <end position="175"/>
    </location>
</feature>
<keyword evidence="1" id="KW-0175">Coiled coil</keyword>
<dbReference type="OrthoDB" id="1301563at2759"/>
<dbReference type="PANTHER" id="PTHR38394">
    <property type="entry name" value="NEUROFILAMENT LIGHT PROTEIN"/>
    <property type="match status" value="1"/>
</dbReference>
<feature type="region of interest" description="Disordered" evidence="2">
    <location>
        <begin position="20"/>
        <end position="175"/>
    </location>
</feature>
<feature type="coiled-coil region" evidence="1">
    <location>
        <begin position="220"/>
        <end position="287"/>
    </location>
</feature>
<gene>
    <name evidence="3" type="ORF">J5N97_005521</name>
</gene>
<reference evidence="3" key="2">
    <citation type="journal article" date="2022" name="Hortic Res">
        <title>The genome of Dioscorea zingiberensis sheds light on the biosynthesis, origin and evolution of the medicinally important diosgenin saponins.</title>
        <authorList>
            <person name="Li Y."/>
            <person name="Tan C."/>
            <person name="Li Z."/>
            <person name="Guo J."/>
            <person name="Li S."/>
            <person name="Chen X."/>
            <person name="Wang C."/>
            <person name="Dai X."/>
            <person name="Yang H."/>
            <person name="Song W."/>
            <person name="Hou L."/>
            <person name="Xu J."/>
            <person name="Tong Z."/>
            <person name="Xu A."/>
            <person name="Yuan X."/>
            <person name="Wang W."/>
            <person name="Yang Q."/>
            <person name="Chen L."/>
            <person name="Sun Z."/>
            <person name="Wang K."/>
            <person name="Pan B."/>
            <person name="Chen J."/>
            <person name="Bao Y."/>
            <person name="Liu F."/>
            <person name="Qi X."/>
            <person name="Gang D.R."/>
            <person name="Wen J."/>
            <person name="Li J."/>
        </authorList>
    </citation>
    <scope>NUCLEOTIDE SEQUENCE</scope>
    <source>
        <strain evidence="3">Dzin_1.0</strain>
    </source>
</reference>
<reference evidence="3" key="1">
    <citation type="submission" date="2021-03" db="EMBL/GenBank/DDBJ databases">
        <authorList>
            <person name="Li Z."/>
            <person name="Yang C."/>
        </authorList>
    </citation>
    <scope>NUCLEOTIDE SEQUENCE</scope>
    <source>
        <strain evidence="3">Dzin_1.0</strain>
        <tissue evidence="3">Leaf</tissue>
    </source>
</reference>
<name>A0A9D5HRZ1_9LILI</name>
<evidence type="ECO:0000313" key="3">
    <source>
        <dbReference type="EMBL" id="KAJ0987165.1"/>
    </source>
</evidence>
<comment type="caution">
    <text evidence="3">The sequence shown here is derived from an EMBL/GenBank/DDBJ whole genome shotgun (WGS) entry which is preliminary data.</text>
</comment>
<feature type="coiled-coil region" evidence="1">
    <location>
        <begin position="593"/>
        <end position="627"/>
    </location>
</feature>
<feature type="coiled-coil region" evidence="1">
    <location>
        <begin position="364"/>
        <end position="412"/>
    </location>
</feature>
<dbReference type="EMBL" id="JAGGNH010000001">
    <property type="protein sequence ID" value="KAJ0987165.1"/>
    <property type="molecule type" value="Genomic_DNA"/>
</dbReference>
<dbReference type="Proteomes" id="UP001085076">
    <property type="component" value="Miscellaneous, Linkage group lg01"/>
</dbReference>
<dbReference type="AlphaFoldDB" id="A0A9D5HRZ1"/>
<feature type="coiled-coil region" evidence="1">
    <location>
        <begin position="518"/>
        <end position="552"/>
    </location>
</feature>
<sequence>MASEEEGGSLFEGMVLFAPSDLFPPSEIPPPHAAAPLPPEPTPPPSSPIPPVSQPLDEDLFSNLTLLSAPPSVSSSSDDPPPVIPSPSRQISRKKKRAVRVGYARDDEAPAPTSTPTPRPLNSSHSGDHRDDVISSAVPPEDKVEDQDAVSDIHPVEGQVSATEDAPPKEKDEYASVEEKLDLIKAQVSKKLDRLREMAASMSVQRKQLGRRRREAAEGVNSVFQRYKELEKELEEACEAEDFERAERLSESLAAAEMEKDALLTALKDAEADCDAVDVKMQELLDLQIEAEEEGLTLLEQFAKDAAYTSELIFKKAEEISVERTKEWQSSMEILEGKMLEAEIESHVINEAHHRLESSIEHLVEDDRQEKEMLQRKQETLAKELAELLAMVRMKEAEIADNNSKIQEVERRISNVVTEFCGTQSNIDNQFDDLQSSILKLESERGSLSIKKMEIDESVSKAEEKCSKLNKLASDSADEAKKFKNLVDLKKSFASSILKSREEKIRLAKTEEKILEHIQTLRQQNSSARNSLQELSATRAGVQQDLTSLKQRISFIDKRGPELEAEKKVAAAARNFKEAGRIAAEAKALNLERESLLDKRDKAITHLEMLEAEIKDTIDKMQESEELIICKEKEAAIAACQRLRLVAAAAMAERSAALELGDIEEGNILLQEAETADSKASELQKAHDLETEEHGKPFDPFISIALITNLSGQRLSEMISSFNLLLLEGPNYS</sequence>
<accession>A0A9D5HRZ1</accession>
<evidence type="ECO:0000313" key="4">
    <source>
        <dbReference type="Proteomes" id="UP001085076"/>
    </source>
</evidence>
<evidence type="ECO:0000256" key="2">
    <source>
        <dbReference type="SAM" id="MobiDB-lite"/>
    </source>
</evidence>
<evidence type="ECO:0008006" key="5">
    <source>
        <dbReference type="Google" id="ProtNLM"/>
    </source>
</evidence>
<dbReference type="PANTHER" id="PTHR38394:SF1">
    <property type="entry name" value="NEUROFILAMENT LIGHT PROTEIN"/>
    <property type="match status" value="1"/>
</dbReference>
<feature type="compositionally biased region" description="Pro residues" evidence="2">
    <location>
        <begin position="26"/>
        <end position="53"/>
    </location>
</feature>
<organism evidence="3 4">
    <name type="scientific">Dioscorea zingiberensis</name>
    <dbReference type="NCBI Taxonomy" id="325984"/>
    <lineage>
        <taxon>Eukaryota</taxon>
        <taxon>Viridiplantae</taxon>
        <taxon>Streptophyta</taxon>
        <taxon>Embryophyta</taxon>
        <taxon>Tracheophyta</taxon>
        <taxon>Spermatophyta</taxon>
        <taxon>Magnoliopsida</taxon>
        <taxon>Liliopsida</taxon>
        <taxon>Dioscoreales</taxon>
        <taxon>Dioscoreaceae</taxon>
        <taxon>Dioscorea</taxon>
    </lineage>
</organism>